<proteinExistence type="predicted"/>
<reference evidence="1 2" key="1">
    <citation type="submission" date="2022-08" db="EMBL/GenBank/DDBJ databases">
        <title>Bacterial and archaeal communities from various locations to study Microbial Dark Matter (Phase II).</title>
        <authorList>
            <person name="Stepanauskas R."/>
        </authorList>
    </citation>
    <scope>NUCLEOTIDE SEQUENCE [LARGE SCALE GENOMIC DNA]</scope>
    <source>
        <strain evidence="1 2">PD1</strain>
    </source>
</reference>
<gene>
    <name evidence="1" type="ORF">M2350_001415</name>
</gene>
<dbReference type="RefSeq" id="WP_020250071.1">
    <property type="nucleotide sequence ID" value="NZ_CP130454.1"/>
</dbReference>
<dbReference type="EMBL" id="JANUCP010000002">
    <property type="protein sequence ID" value="MCS3919015.1"/>
    <property type="molecule type" value="Genomic_DNA"/>
</dbReference>
<sequence>MRTGYLTPIVKTRLFHIAIAARKALVILAPKLRLAGLYAEES</sequence>
<comment type="caution">
    <text evidence="1">The sequence shown here is derived from an EMBL/GenBank/DDBJ whole genome shotgun (WGS) entry which is preliminary data.</text>
</comment>
<accession>A0ABT2EQ42</accession>
<organism evidence="1 2">
    <name type="scientific">Candidatus Fervidibacter sacchari</name>
    <dbReference type="NCBI Taxonomy" id="1448929"/>
    <lineage>
        <taxon>Bacteria</taxon>
        <taxon>Candidatus Fervidibacterota</taxon>
        <taxon>Candidatus Fervidibacter</taxon>
    </lineage>
</organism>
<evidence type="ECO:0000313" key="2">
    <source>
        <dbReference type="Proteomes" id="UP001204798"/>
    </source>
</evidence>
<keyword evidence="2" id="KW-1185">Reference proteome</keyword>
<evidence type="ECO:0000313" key="1">
    <source>
        <dbReference type="EMBL" id="MCS3919015.1"/>
    </source>
</evidence>
<protein>
    <submittedName>
        <fullName evidence="1">Uncharacterized protein</fullName>
    </submittedName>
</protein>
<name>A0ABT2EQ42_9BACT</name>
<dbReference type="Proteomes" id="UP001204798">
    <property type="component" value="Unassembled WGS sequence"/>
</dbReference>